<dbReference type="InterPro" id="IPR037500">
    <property type="entry name" value="Msp1"/>
</dbReference>
<keyword evidence="2" id="KW-1185">Reference proteome</keyword>
<comment type="caution">
    <text evidence="1">The sequence shown here is derived from an EMBL/GenBank/DDBJ whole genome shotgun (WGS) entry which is preliminary data.</text>
</comment>
<dbReference type="GO" id="GO:0042138">
    <property type="term" value="P:meiotic DNA double-strand break formation"/>
    <property type="evidence" value="ECO:0007669"/>
    <property type="project" value="InterPro"/>
</dbReference>
<name>A0AAV5K4S9_9ROSI</name>
<reference evidence="1 2" key="1">
    <citation type="journal article" date="2021" name="Commun. Biol.">
        <title>The genome of Shorea leprosula (Dipterocarpaceae) highlights the ecological relevance of drought in aseasonal tropical rainforests.</title>
        <authorList>
            <person name="Ng K.K.S."/>
            <person name="Kobayashi M.J."/>
            <person name="Fawcett J.A."/>
            <person name="Hatakeyama M."/>
            <person name="Paape T."/>
            <person name="Ng C.H."/>
            <person name="Ang C.C."/>
            <person name="Tnah L.H."/>
            <person name="Lee C.T."/>
            <person name="Nishiyama T."/>
            <person name="Sese J."/>
            <person name="O'Brien M.J."/>
            <person name="Copetti D."/>
            <person name="Mohd Noor M.I."/>
            <person name="Ong R.C."/>
            <person name="Putra M."/>
            <person name="Sireger I.Z."/>
            <person name="Indrioko S."/>
            <person name="Kosugi Y."/>
            <person name="Izuno A."/>
            <person name="Isagi Y."/>
            <person name="Lee S.L."/>
            <person name="Shimizu K.K."/>
        </authorList>
    </citation>
    <scope>NUCLEOTIDE SEQUENCE [LARGE SCALE GENOMIC DNA]</scope>
    <source>
        <strain evidence="1">214</strain>
    </source>
</reference>
<dbReference type="PANTHER" id="PTHR35768:SF1">
    <property type="entry name" value="PROTEIN MULTIPOLAR SPINDLE 1"/>
    <property type="match status" value="1"/>
</dbReference>
<protein>
    <recommendedName>
        <fullName evidence="3">Multipolar spindle 1</fullName>
    </recommendedName>
</protein>
<dbReference type="Proteomes" id="UP001054252">
    <property type="component" value="Unassembled WGS sequence"/>
</dbReference>
<evidence type="ECO:0000313" key="2">
    <source>
        <dbReference type="Proteomes" id="UP001054252"/>
    </source>
</evidence>
<dbReference type="AlphaFoldDB" id="A0AAV5K4S9"/>
<dbReference type="GO" id="GO:0007059">
    <property type="term" value="P:chromosome segregation"/>
    <property type="evidence" value="ECO:0007669"/>
    <property type="project" value="TreeGrafter"/>
</dbReference>
<evidence type="ECO:0008006" key="3">
    <source>
        <dbReference type="Google" id="ProtNLM"/>
    </source>
</evidence>
<proteinExistence type="predicted"/>
<dbReference type="GO" id="GO:0007140">
    <property type="term" value="P:male meiotic nuclear division"/>
    <property type="evidence" value="ECO:0007669"/>
    <property type="project" value="TreeGrafter"/>
</dbReference>
<evidence type="ECO:0000313" key="1">
    <source>
        <dbReference type="EMBL" id="GKV18101.1"/>
    </source>
</evidence>
<dbReference type="PANTHER" id="PTHR35768">
    <property type="entry name" value="PROTEIN MULTIPOLAR SPINDLE 1"/>
    <property type="match status" value="1"/>
</dbReference>
<organism evidence="1 2">
    <name type="scientific">Rubroshorea leprosula</name>
    <dbReference type="NCBI Taxonomy" id="152421"/>
    <lineage>
        <taxon>Eukaryota</taxon>
        <taxon>Viridiplantae</taxon>
        <taxon>Streptophyta</taxon>
        <taxon>Embryophyta</taxon>
        <taxon>Tracheophyta</taxon>
        <taxon>Spermatophyta</taxon>
        <taxon>Magnoliopsida</taxon>
        <taxon>eudicotyledons</taxon>
        <taxon>Gunneridae</taxon>
        <taxon>Pentapetalae</taxon>
        <taxon>rosids</taxon>
        <taxon>malvids</taxon>
        <taxon>Malvales</taxon>
        <taxon>Dipterocarpaceae</taxon>
        <taxon>Rubroshorea</taxon>
    </lineage>
</organism>
<sequence length="438" mass="49860">MGASEQDTVMADSSNDQSLKLAVAISLLRSKILEKQPPPSCPPSESDALRWKRKAKERKQELLRLREDLKEAEDASQCDLFPQSASCKCFFFDSLGKFSSKPDGDASDCRFNDVLRRRFLRQVRFMERKRASGSATKRHYLDFNSEDELEQLRAAVDFLVELCDTTPVKDSKFTNWSHQAVDFILVSLKNLLSMGKNPELIEGIINSLIMRLVRRMSSPSTESFQAIADSPFYIQHTIRKLGSEPFIGQRAILYVSQRIYALTESLLFSDPFEEAFPTMHECMFSMIQLIEFLISDYLSTWSQDEGFDNILFEEWVTSVLHARKAVELLESRNGLYVLYMDRVTGELAKLIGQEKPHVAPFRNYFHLLTCLIDSILCFSNSISLILKSIRRDTPEIGSCFLPYHRLLVLSIASCFSSSGRQSGSIRSAAFCGHRKIGS</sequence>
<dbReference type="EMBL" id="BPVZ01000049">
    <property type="protein sequence ID" value="GKV18101.1"/>
    <property type="molecule type" value="Genomic_DNA"/>
</dbReference>
<accession>A0AAV5K4S9</accession>
<dbReference type="GO" id="GO:0000212">
    <property type="term" value="P:meiotic spindle organization"/>
    <property type="evidence" value="ECO:0007669"/>
    <property type="project" value="InterPro"/>
</dbReference>
<gene>
    <name evidence="1" type="ORF">SLEP1_g28523</name>
</gene>